<keyword evidence="3" id="KW-0949">S-adenosyl-L-methionine</keyword>
<evidence type="ECO:0000256" key="2">
    <source>
        <dbReference type="ARBA" id="ARBA00022679"/>
    </source>
</evidence>
<dbReference type="PROSITE" id="PS51679">
    <property type="entry name" value="SAM_MT_C5"/>
    <property type="match status" value="1"/>
</dbReference>
<keyword evidence="1 3" id="KW-0489">Methyltransferase</keyword>
<feature type="active site" evidence="3">
    <location>
        <position position="77"/>
    </location>
</feature>
<dbReference type="SUPFAM" id="SSF53335">
    <property type="entry name" value="S-adenosyl-L-methionine-dependent methyltransferases"/>
    <property type="match status" value="1"/>
</dbReference>
<dbReference type="InterPro" id="IPR001525">
    <property type="entry name" value="C5_MeTfrase"/>
</dbReference>
<organism evidence="4">
    <name type="scientific">Micrococcus phage Kurnik</name>
    <dbReference type="NCBI Taxonomy" id="3092208"/>
    <lineage>
        <taxon>Viruses</taxon>
        <taxon>Duplodnaviria</taxon>
        <taxon>Heunggongvirae</taxon>
        <taxon>Uroviricota</taxon>
        <taxon>Caudoviricetes</taxon>
    </lineage>
</organism>
<dbReference type="Pfam" id="PF00145">
    <property type="entry name" value="DNA_methylase"/>
    <property type="match status" value="1"/>
</dbReference>
<proteinExistence type="inferred from homology"/>
<name>A0AAU6R6K6_9CAUD</name>
<protein>
    <submittedName>
        <fullName evidence="4">Methyltransferase</fullName>
    </submittedName>
</protein>
<dbReference type="Gene3D" id="3.90.120.10">
    <property type="entry name" value="DNA Methylase, subunit A, domain 2"/>
    <property type="match status" value="1"/>
</dbReference>
<evidence type="ECO:0000256" key="1">
    <source>
        <dbReference type="ARBA" id="ARBA00022603"/>
    </source>
</evidence>
<keyword evidence="2 3" id="KW-0808">Transferase</keyword>
<dbReference type="GO" id="GO:0032259">
    <property type="term" value="P:methylation"/>
    <property type="evidence" value="ECO:0007669"/>
    <property type="project" value="UniProtKB-KW"/>
</dbReference>
<dbReference type="GO" id="GO:0008168">
    <property type="term" value="F:methyltransferase activity"/>
    <property type="evidence" value="ECO:0007669"/>
    <property type="project" value="UniProtKB-KW"/>
</dbReference>
<comment type="similarity">
    <text evidence="3">Belongs to the class I-like SAM-binding methyltransferase superfamily. C5-methyltransferase family.</text>
</comment>
<accession>A0AAU6R6K6</accession>
<sequence>MSLRAIDVHGFGGGFTLGTVQAGFELVNKYSRHAGFGVFNTLGNRHMLGEKWDSIAAPPDQWDADEEADYVFGNPPCSGFSTLSRADFRGTNAGVNDYMWELINHAGRIAPQIVAWESVQQTFTKGLALMRQLHEKLEEVSGKKYTLYHVLHNNLSHGGIAMRKRYFWVASQIPFGVDHGRVTRDGEFADIDHVPVVGDMLGDLAPLGLTMSEQRYKSIREIEDIEGNLTYKVMPSTKWLEREAHDGTGFVDGHDTYHTNSVDLAMNLLNIEDIEWPQRWPISGVLREYYKQNGHLPKGWQFPTRRKDPETGEWIVTTKEERLIETDFNMGLSQPYRWAADRPAQVVTGGAIRGVVHPYLPRFLTHREVARIQGFPDDWKIFPIRNAVDLGPGWGKGVPVQAGRWISRWARAALEGEPGPITGVPLGQYHKKMTQHYGAREREFVINTTYDFKAHLPVEE</sequence>
<evidence type="ECO:0000256" key="3">
    <source>
        <dbReference type="PROSITE-ProRule" id="PRU01016"/>
    </source>
</evidence>
<dbReference type="InterPro" id="IPR029063">
    <property type="entry name" value="SAM-dependent_MTases_sf"/>
</dbReference>
<dbReference type="EMBL" id="OR756649">
    <property type="protein sequence ID" value="WZE63492.1"/>
    <property type="molecule type" value="Genomic_DNA"/>
</dbReference>
<reference evidence="4" key="1">
    <citation type="submission" date="2023-10" db="EMBL/GenBank/DDBJ databases">
        <title>Two new lytic phages for Micrococcus sp. strain 1402.</title>
        <authorList>
            <person name="Petrzik K."/>
        </authorList>
    </citation>
    <scope>NUCLEOTIDE SEQUENCE</scope>
</reference>
<evidence type="ECO:0000313" key="4">
    <source>
        <dbReference type="EMBL" id="WZE63492.1"/>
    </source>
</evidence>
<dbReference type="Gene3D" id="3.40.50.150">
    <property type="entry name" value="Vaccinia Virus protein VP39"/>
    <property type="match status" value="1"/>
</dbReference>